<dbReference type="InterPro" id="IPR058647">
    <property type="entry name" value="BSH_CzcB-like"/>
</dbReference>
<dbReference type="PANTHER" id="PTHR30097">
    <property type="entry name" value="CATION EFFLUX SYSTEM PROTEIN CUSB"/>
    <property type="match status" value="1"/>
</dbReference>
<keyword evidence="14" id="KW-1185">Reference proteome</keyword>
<evidence type="ECO:0000259" key="9">
    <source>
        <dbReference type="Pfam" id="PF25893"/>
    </source>
</evidence>
<feature type="region of interest" description="Disordered" evidence="7">
    <location>
        <begin position="34"/>
        <end position="89"/>
    </location>
</feature>
<dbReference type="Gene3D" id="1.10.287.470">
    <property type="entry name" value="Helix hairpin bin"/>
    <property type="match status" value="1"/>
</dbReference>
<dbReference type="Pfam" id="PF25975">
    <property type="entry name" value="CzcB_C"/>
    <property type="match status" value="1"/>
</dbReference>
<keyword evidence="3" id="KW-0862">Zinc</keyword>
<comment type="similarity">
    <text evidence="1">Belongs to the membrane fusion protein (MFP) (TC 8.A.1) family.</text>
</comment>
<feature type="domain" description="CzcB-like alpha-helical hairpin" evidence="9">
    <location>
        <begin position="168"/>
        <end position="227"/>
    </location>
</feature>
<dbReference type="Gene3D" id="2.40.420.20">
    <property type="match status" value="1"/>
</dbReference>
<dbReference type="EMBL" id="CP053924">
    <property type="protein sequence ID" value="QNT71486.1"/>
    <property type="molecule type" value="Genomic_DNA"/>
</dbReference>
<dbReference type="GO" id="GO:0015679">
    <property type="term" value="P:plasma membrane copper ion transport"/>
    <property type="evidence" value="ECO:0007669"/>
    <property type="project" value="TreeGrafter"/>
</dbReference>
<evidence type="ECO:0000259" key="12">
    <source>
        <dbReference type="Pfam" id="PF25975"/>
    </source>
</evidence>
<feature type="domain" description="CusB-like beta-barrel" evidence="10">
    <location>
        <begin position="284"/>
        <end position="357"/>
    </location>
</feature>
<sequence length="439" mass="46939">MTRILPTITALVMIGGAIALGSFADLANADDTLRTPASAGDSGQPPDHDDNDAGHAHDKPHDERAVGKTSHGPAEGTDGHGHQDEGHAEGVKLSPEQLREFGIGVGTAEPGALDVFIDLPAEIAFNGDRLAHVTPRVPGVVIKVDKSLGDPVRADERLALMQSRELAEAKADYLADRERLTLARAIFERESGLWRAKVTSEQEYLQAKQALAEAEIEKRSSEQKLHALGFDDAYIERLPRQPEAELTIVPLRAPFQGVVVERHATLGERIGEDTAAFVVADLSSVWLNISIYPKDLGRVTVGQKVSVALPDGSPAIGQIRFIAPNVGEETRTARALAVLDNTGGRLRPGSFVTARIAVDSQTARVRVPKTALQTHEGETVVFVAADEGFVPRPIKTGSSDGDFVEIVDGLQKGERYAQTGAFTLKAQLAKASFGDGHAH</sequence>
<evidence type="ECO:0000256" key="1">
    <source>
        <dbReference type="ARBA" id="ARBA00009477"/>
    </source>
</evidence>
<dbReference type="NCBIfam" id="TIGR01730">
    <property type="entry name" value="RND_mfp"/>
    <property type="match status" value="1"/>
</dbReference>
<dbReference type="PANTHER" id="PTHR30097:SF4">
    <property type="entry name" value="SLR6042 PROTEIN"/>
    <property type="match status" value="1"/>
</dbReference>
<dbReference type="Proteomes" id="UP000516369">
    <property type="component" value="Plasmid unnamed"/>
</dbReference>
<evidence type="ECO:0000256" key="4">
    <source>
        <dbReference type="ARBA" id="ARBA00043263"/>
    </source>
</evidence>
<geneLocation type="plasmid" evidence="13 14">
    <name>unnamed</name>
</geneLocation>
<proteinExistence type="inferred from homology"/>
<reference evidence="13 14" key="1">
    <citation type="submission" date="2020-05" db="EMBL/GenBank/DDBJ databases">
        <title>Complete closed genome sequence of Defluviicoccus vanus.</title>
        <authorList>
            <person name="Bessarab I."/>
            <person name="Arumugam K."/>
            <person name="Maszenan A.M."/>
            <person name="Seviour R.J."/>
            <person name="Williams R.B."/>
        </authorList>
    </citation>
    <scope>NUCLEOTIDE SEQUENCE [LARGE SCALE GENOMIC DNA]</scope>
    <source>
        <strain evidence="13 14">Ben 114</strain>
        <plasmid evidence="13 14">unnamed</plasmid>
    </source>
</reference>
<feature type="chain" id="PRO_5028982380" evidence="8">
    <location>
        <begin position="25"/>
        <end position="439"/>
    </location>
</feature>
<dbReference type="GO" id="GO:0030288">
    <property type="term" value="C:outer membrane-bounded periplasmic space"/>
    <property type="evidence" value="ECO:0007669"/>
    <property type="project" value="TreeGrafter"/>
</dbReference>
<evidence type="ECO:0000259" key="10">
    <source>
        <dbReference type="Pfam" id="PF25954"/>
    </source>
</evidence>
<evidence type="ECO:0000313" key="13">
    <source>
        <dbReference type="EMBL" id="QNT71486.1"/>
    </source>
</evidence>
<feature type="coiled-coil region" evidence="6">
    <location>
        <begin position="197"/>
        <end position="224"/>
    </location>
</feature>
<dbReference type="SUPFAM" id="SSF111369">
    <property type="entry name" value="HlyD-like secretion proteins"/>
    <property type="match status" value="1"/>
</dbReference>
<organism evidence="13 14">
    <name type="scientific">Defluviicoccus vanus</name>
    <dbReference type="NCBI Taxonomy" id="111831"/>
    <lineage>
        <taxon>Bacteria</taxon>
        <taxon>Pseudomonadati</taxon>
        <taxon>Pseudomonadota</taxon>
        <taxon>Alphaproteobacteria</taxon>
        <taxon>Rhodospirillales</taxon>
        <taxon>Rhodospirillaceae</taxon>
        <taxon>Defluviicoccus</taxon>
    </lineage>
</organism>
<feature type="compositionally biased region" description="Basic and acidic residues" evidence="7">
    <location>
        <begin position="46"/>
        <end position="66"/>
    </location>
</feature>
<dbReference type="Pfam" id="PF25954">
    <property type="entry name" value="Beta-barrel_RND_2"/>
    <property type="match status" value="1"/>
</dbReference>
<evidence type="ECO:0000256" key="5">
    <source>
        <dbReference type="ARBA" id="ARBA00058766"/>
    </source>
</evidence>
<keyword evidence="6" id="KW-0175">Coiled coil</keyword>
<gene>
    <name evidence="13" type="ORF">HQ394_19335</name>
</gene>
<dbReference type="Pfam" id="PF25893">
    <property type="entry name" value="HH_CzcB"/>
    <property type="match status" value="1"/>
</dbReference>
<evidence type="ECO:0000313" key="14">
    <source>
        <dbReference type="Proteomes" id="UP000516369"/>
    </source>
</evidence>
<dbReference type="InterPro" id="IPR058649">
    <property type="entry name" value="CzcB_C"/>
</dbReference>
<dbReference type="InterPro" id="IPR058648">
    <property type="entry name" value="HH_CzcB-like"/>
</dbReference>
<protein>
    <submittedName>
        <fullName evidence="13">Efflux RND transporter periplasmic adaptor subunit</fullName>
    </submittedName>
</protein>
<dbReference type="GO" id="GO:0016020">
    <property type="term" value="C:membrane"/>
    <property type="evidence" value="ECO:0007669"/>
    <property type="project" value="InterPro"/>
</dbReference>
<keyword evidence="4" id="KW-0105">Cadmium resistance</keyword>
<dbReference type="GO" id="GO:0060003">
    <property type="term" value="P:copper ion export"/>
    <property type="evidence" value="ECO:0007669"/>
    <property type="project" value="TreeGrafter"/>
</dbReference>
<keyword evidence="2" id="KW-0813">Transport</keyword>
<dbReference type="Pfam" id="PF25973">
    <property type="entry name" value="BSH_CzcB"/>
    <property type="match status" value="1"/>
</dbReference>
<dbReference type="GO" id="GO:0022857">
    <property type="term" value="F:transmembrane transporter activity"/>
    <property type="evidence" value="ECO:0007669"/>
    <property type="project" value="InterPro"/>
</dbReference>
<evidence type="ECO:0000256" key="3">
    <source>
        <dbReference type="ARBA" id="ARBA00022833"/>
    </source>
</evidence>
<evidence type="ECO:0000259" key="11">
    <source>
        <dbReference type="Pfam" id="PF25973"/>
    </source>
</evidence>
<feature type="compositionally biased region" description="Basic and acidic residues" evidence="7">
    <location>
        <begin position="77"/>
        <end position="89"/>
    </location>
</feature>
<evidence type="ECO:0000256" key="8">
    <source>
        <dbReference type="SAM" id="SignalP"/>
    </source>
</evidence>
<dbReference type="FunFam" id="2.40.30.170:FF:000010">
    <property type="entry name" value="Efflux RND transporter periplasmic adaptor subunit"/>
    <property type="match status" value="1"/>
</dbReference>
<keyword evidence="13" id="KW-0614">Plasmid</keyword>
<dbReference type="KEGG" id="dvn:HQ394_19335"/>
<accession>A0A7H1N700</accession>
<comment type="function">
    <text evidence="5">CzcA and CzcB together would act in zinc efflux nearly as effectively as the complete czc efflux system (CzcABC). The CzcB protein is thought to funnel zinc cations to the CzcA transport protein.</text>
</comment>
<evidence type="ECO:0000256" key="7">
    <source>
        <dbReference type="SAM" id="MobiDB-lite"/>
    </source>
</evidence>
<keyword evidence="8" id="KW-0732">Signal</keyword>
<dbReference type="InterPro" id="IPR058792">
    <property type="entry name" value="Beta-barrel_RND_2"/>
</dbReference>
<dbReference type="RefSeq" id="WP_190263442.1">
    <property type="nucleotide sequence ID" value="NZ_CP053924.1"/>
</dbReference>
<feature type="domain" description="CzcB-like C-terminal circularly permuted SH3-like" evidence="12">
    <location>
        <begin position="365"/>
        <end position="425"/>
    </location>
</feature>
<evidence type="ECO:0000256" key="6">
    <source>
        <dbReference type="SAM" id="Coils"/>
    </source>
</evidence>
<feature type="signal peptide" evidence="8">
    <location>
        <begin position="1"/>
        <end position="24"/>
    </location>
</feature>
<name>A0A7H1N700_9PROT</name>
<dbReference type="InterPro" id="IPR006143">
    <property type="entry name" value="RND_pump_MFP"/>
</dbReference>
<dbReference type="GO" id="GO:0046914">
    <property type="term" value="F:transition metal ion binding"/>
    <property type="evidence" value="ECO:0007669"/>
    <property type="project" value="TreeGrafter"/>
</dbReference>
<dbReference type="InterPro" id="IPR051909">
    <property type="entry name" value="MFP_Cation_Efflux"/>
</dbReference>
<dbReference type="AlphaFoldDB" id="A0A7H1N700"/>
<evidence type="ECO:0000256" key="2">
    <source>
        <dbReference type="ARBA" id="ARBA00022448"/>
    </source>
</evidence>
<dbReference type="Gene3D" id="2.40.30.170">
    <property type="match status" value="1"/>
</dbReference>
<feature type="domain" description="CzcB-like barrel-sandwich hybrid" evidence="11">
    <location>
        <begin position="129"/>
        <end position="281"/>
    </location>
</feature>
<dbReference type="FunFam" id="2.40.420.20:FF:000006">
    <property type="entry name" value="RND family efflux transporter MFP subunit"/>
    <property type="match status" value="1"/>
</dbReference>
<dbReference type="GO" id="GO:0046686">
    <property type="term" value="P:response to cadmium ion"/>
    <property type="evidence" value="ECO:0007669"/>
    <property type="project" value="UniProtKB-KW"/>
</dbReference>